<dbReference type="SUPFAM" id="SSF56954">
    <property type="entry name" value="Outer membrane efflux proteins (OEP)"/>
    <property type="match status" value="1"/>
</dbReference>
<keyword evidence="2" id="KW-0472">Membrane</keyword>
<dbReference type="InterPro" id="IPR003423">
    <property type="entry name" value="OMP_efflux"/>
</dbReference>
<gene>
    <name evidence="3" type="ORF">ATO7_11458</name>
</gene>
<dbReference type="AlphaFoldDB" id="A0A1Y1SB77"/>
<keyword evidence="4" id="KW-1185">Reference proteome</keyword>
<dbReference type="Proteomes" id="UP000192342">
    <property type="component" value="Unassembled WGS sequence"/>
</dbReference>
<dbReference type="EMBL" id="AQQV01000003">
    <property type="protein sequence ID" value="ORE85907.1"/>
    <property type="molecule type" value="Genomic_DNA"/>
</dbReference>
<dbReference type="GO" id="GO:0015562">
    <property type="term" value="F:efflux transmembrane transporter activity"/>
    <property type="evidence" value="ECO:0007669"/>
    <property type="project" value="InterPro"/>
</dbReference>
<keyword evidence="2" id="KW-0449">Lipoprotein</keyword>
<sequence length="445" mass="48601">MPVWALVVSACTVTPERASVEPSLPDQFVHAGEQAAPDLWWQAWPQQELGPLIEQAFSDNPGLAQTQARLGAAQASLASSQAELFPSLSASAEVSDGFADSTAQHSTRIGLAAAYEVDLWGRVRNQRAASLLEAQATEQDLRAAEISLSASVASLWFQIGAARERLDLIRIDRRNYETTLSLIETRYRQGQLSAGNVLQQRQLLESTRASEASAVSELAVLRHALSETLGGDWQEDWNGAKNWQVPPMPYTGVAARSVMRRPDVEQAWLRVLAADHSVGAAIAARFPQLDLSLSATSNNAGALDVFDQWIGSMAASLLGPIFDGGARRAEVERQRAILDQRIAEFRAQTLLAFREVQDALVNDRALQQRVASLLEQQRLSDAAVQSLLVQLRHGASDFPSLLDAQISFSAVKRDLLSARQQLVENRITLYRALAGPLPQQEDINA</sequence>
<dbReference type="GO" id="GO:0009279">
    <property type="term" value="C:cell outer membrane"/>
    <property type="evidence" value="ECO:0007669"/>
    <property type="project" value="UniProtKB-SubCell"/>
</dbReference>
<name>A0A1Y1SB77_9GAMM</name>
<dbReference type="STRING" id="1317117.ATO7_11458"/>
<keyword evidence="2" id="KW-0812">Transmembrane</keyword>
<keyword evidence="2" id="KW-1134">Transmembrane beta strand</keyword>
<comment type="caution">
    <text evidence="3">The sequence shown here is derived from an EMBL/GenBank/DDBJ whole genome shotgun (WGS) entry which is preliminary data.</text>
</comment>
<dbReference type="PANTHER" id="PTHR30203:SF33">
    <property type="entry name" value="BLR4455 PROTEIN"/>
    <property type="match status" value="1"/>
</dbReference>
<evidence type="ECO:0000256" key="2">
    <source>
        <dbReference type="RuleBase" id="RU362097"/>
    </source>
</evidence>
<dbReference type="InterPro" id="IPR010131">
    <property type="entry name" value="MdtP/NodT-like"/>
</dbReference>
<evidence type="ECO:0000256" key="1">
    <source>
        <dbReference type="ARBA" id="ARBA00007613"/>
    </source>
</evidence>
<reference evidence="3 4" key="1">
    <citation type="submission" date="2013-04" db="EMBL/GenBank/DDBJ databases">
        <title>Oceanococcus atlanticus 22II-S10r2 Genome Sequencing.</title>
        <authorList>
            <person name="Lai Q."/>
            <person name="Li G."/>
            <person name="Shao Z."/>
        </authorList>
    </citation>
    <scope>NUCLEOTIDE SEQUENCE [LARGE SCALE GENOMIC DNA]</scope>
    <source>
        <strain evidence="3 4">22II-S10r2</strain>
    </source>
</reference>
<comment type="subcellular location">
    <subcellularLocation>
        <location evidence="2">Cell outer membrane</location>
        <topology evidence="2">Lipid-anchor</topology>
    </subcellularLocation>
</comment>
<organism evidence="3 4">
    <name type="scientific">Oceanococcus atlanticus</name>
    <dbReference type="NCBI Taxonomy" id="1317117"/>
    <lineage>
        <taxon>Bacteria</taxon>
        <taxon>Pseudomonadati</taxon>
        <taxon>Pseudomonadota</taxon>
        <taxon>Gammaproteobacteria</taxon>
        <taxon>Chromatiales</taxon>
        <taxon>Oceanococcaceae</taxon>
        <taxon>Oceanococcus</taxon>
    </lineage>
</organism>
<protein>
    <submittedName>
        <fullName evidence="3">Putative outer membrane efflux protein (OprM-family protein)</fullName>
    </submittedName>
</protein>
<proteinExistence type="inferred from homology"/>
<comment type="similarity">
    <text evidence="1 2">Belongs to the outer membrane factor (OMF) (TC 1.B.17) family.</text>
</comment>
<dbReference type="Pfam" id="PF02321">
    <property type="entry name" value="OEP"/>
    <property type="match status" value="2"/>
</dbReference>
<dbReference type="NCBIfam" id="TIGR01845">
    <property type="entry name" value="outer_NodT"/>
    <property type="match status" value="1"/>
</dbReference>
<dbReference type="Gene3D" id="1.20.1600.10">
    <property type="entry name" value="Outer membrane efflux proteins (OEP)"/>
    <property type="match status" value="1"/>
</dbReference>
<keyword evidence="2" id="KW-0564">Palmitate</keyword>
<evidence type="ECO:0000313" key="4">
    <source>
        <dbReference type="Proteomes" id="UP000192342"/>
    </source>
</evidence>
<evidence type="ECO:0000313" key="3">
    <source>
        <dbReference type="EMBL" id="ORE85907.1"/>
    </source>
</evidence>
<dbReference type="PANTHER" id="PTHR30203">
    <property type="entry name" value="OUTER MEMBRANE CATION EFFLUX PROTEIN"/>
    <property type="match status" value="1"/>
</dbReference>
<dbReference type="Gene3D" id="2.20.200.10">
    <property type="entry name" value="Outer membrane efflux proteins (OEP)"/>
    <property type="match status" value="1"/>
</dbReference>
<accession>A0A1Y1SB77</accession>